<feature type="domain" description="DNA methylase N-4/N-6" evidence="6">
    <location>
        <begin position="154"/>
        <end position="213"/>
    </location>
</feature>
<dbReference type="InterPro" id="IPR029063">
    <property type="entry name" value="SAM-dependent_MTases_sf"/>
</dbReference>
<feature type="domain" description="DNA methylase N-4/N-6" evidence="6">
    <location>
        <begin position="6"/>
        <end position="131"/>
    </location>
</feature>
<keyword evidence="2 7" id="KW-0489">Methyltransferase</keyword>
<evidence type="ECO:0000259" key="6">
    <source>
        <dbReference type="Pfam" id="PF01555"/>
    </source>
</evidence>
<dbReference type="InterPro" id="IPR001091">
    <property type="entry name" value="RM_Methyltransferase"/>
</dbReference>
<gene>
    <name evidence="7" type="ORF">V8V93_07745</name>
</gene>
<dbReference type="RefSeq" id="WP_338670169.1">
    <property type="nucleotide sequence ID" value="NZ_CP146609.1"/>
</dbReference>
<feature type="region of interest" description="Disordered" evidence="5">
    <location>
        <begin position="1"/>
        <end position="46"/>
    </location>
</feature>
<protein>
    <recommendedName>
        <fullName evidence="4">Methyltransferase</fullName>
        <ecNumber evidence="4">2.1.1.-</ecNumber>
    </recommendedName>
</protein>
<keyword evidence="8" id="KW-1185">Reference proteome</keyword>
<evidence type="ECO:0000256" key="2">
    <source>
        <dbReference type="ARBA" id="ARBA00022603"/>
    </source>
</evidence>
<dbReference type="PRINTS" id="PR00508">
    <property type="entry name" value="S21N4MTFRASE"/>
</dbReference>
<keyword evidence="3 7" id="KW-0808">Transferase</keyword>
<evidence type="ECO:0000313" key="7">
    <source>
        <dbReference type="EMBL" id="WWX24498.1"/>
    </source>
</evidence>
<dbReference type="EMBL" id="CP146609">
    <property type="protein sequence ID" value="WWX24498.1"/>
    <property type="molecule type" value="Genomic_DNA"/>
</dbReference>
<feature type="compositionally biased region" description="Basic and acidic residues" evidence="5">
    <location>
        <begin position="28"/>
        <end position="40"/>
    </location>
</feature>
<name>A0ABZ2J6T9_9BACT</name>
<organism evidence="7 8">
    <name type="scientific">Pseudodesulfovibrio methanolicus</name>
    <dbReference type="NCBI Taxonomy" id="3126690"/>
    <lineage>
        <taxon>Bacteria</taxon>
        <taxon>Pseudomonadati</taxon>
        <taxon>Thermodesulfobacteriota</taxon>
        <taxon>Desulfovibrionia</taxon>
        <taxon>Desulfovibrionales</taxon>
        <taxon>Desulfovibrionaceae</taxon>
    </lineage>
</organism>
<dbReference type="Pfam" id="PF01555">
    <property type="entry name" value="N6_N4_Mtase"/>
    <property type="match status" value="2"/>
</dbReference>
<sequence length="221" mass="24945">METESVDAVLTDPPYSTGGTYAAQRQRPPSEKYQDHDVKTKRSSFTGDNRDQRSFITWATLWLTECHRVTKEGGSCMMFTDWRQLPAMSDALQAGGWVWRNIVVWHKPSARPICGEFTRQCEFVLFGVKDRLARSHRRCLPGVYTQSIVAHQRRMHLTEKPIPLLEALLEVTPPGATILDPFMGSATTGAACQNTGRKFIGIELSPDYFKIAKTRLKAPTN</sequence>
<dbReference type="InterPro" id="IPR002941">
    <property type="entry name" value="DNA_methylase_N4/N6"/>
</dbReference>
<evidence type="ECO:0000313" key="8">
    <source>
        <dbReference type="Proteomes" id="UP001385389"/>
    </source>
</evidence>
<evidence type="ECO:0000256" key="3">
    <source>
        <dbReference type="ARBA" id="ARBA00022679"/>
    </source>
</evidence>
<dbReference type="InterPro" id="IPR002052">
    <property type="entry name" value="DNA_methylase_N6_adenine_CS"/>
</dbReference>
<evidence type="ECO:0000256" key="5">
    <source>
        <dbReference type="SAM" id="MobiDB-lite"/>
    </source>
</evidence>
<dbReference type="Proteomes" id="UP001385389">
    <property type="component" value="Chromosome"/>
</dbReference>
<dbReference type="GO" id="GO:0032259">
    <property type="term" value="P:methylation"/>
    <property type="evidence" value="ECO:0007669"/>
    <property type="project" value="UniProtKB-KW"/>
</dbReference>
<proteinExistence type="inferred from homology"/>
<dbReference type="EC" id="2.1.1.-" evidence="4"/>
<accession>A0ABZ2J6T9</accession>
<evidence type="ECO:0000256" key="4">
    <source>
        <dbReference type="RuleBase" id="RU362026"/>
    </source>
</evidence>
<dbReference type="PROSITE" id="PS00092">
    <property type="entry name" value="N6_MTASE"/>
    <property type="match status" value="1"/>
</dbReference>
<reference evidence="7 8" key="1">
    <citation type="submission" date="2024-03" db="EMBL/GenBank/DDBJ databases">
        <title>Phenotype and Genome Characterization of a Sulfate-Reducing Bacterium Pseudodesulfovibrio sp. strain 5S69, isolated from Petroleum Reservoir in Tatarstan (Russia).</title>
        <authorList>
            <person name="Bidzhieva S.K."/>
            <person name="Kadnikov V."/>
            <person name="Tourova T.P."/>
            <person name="Samigullina S.R."/>
            <person name="Sokolova D.S."/>
            <person name="Poltaraus A.B."/>
            <person name="Avtukh A.N."/>
            <person name="Tereshina V.M."/>
            <person name="Mardanov A.V."/>
            <person name="Nazina T.N."/>
        </authorList>
    </citation>
    <scope>NUCLEOTIDE SEQUENCE [LARGE SCALE GENOMIC DNA]</scope>
    <source>
        <strain evidence="7 8">5S69</strain>
    </source>
</reference>
<evidence type="ECO:0000256" key="1">
    <source>
        <dbReference type="ARBA" id="ARBA00006594"/>
    </source>
</evidence>
<dbReference type="GO" id="GO:0008168">
    <property type="term" value="F:methyltransferase activity"/>
    <property type="evidence" value="ECO:0007669"/>
    <property type="project" value="UniProtKB-KW"/>
</dbReference>
<dbReference type="SUPFAM" id="SSF53335">
    <property type="entry name" value="S-adenosyl-L-methionine-dependent methyltransferases"/>
    <property type="match status" value="1"/>
</dbReference>
<comment type="similarity">
    <text evidence="1 4">Belongs to the N(4)/N(6)-methyltransferase family.</text>
</comment>
<dbReference type="Gene3D" id="3.40.50.150">
    <property type="entry name" value="Vaccinia Virus protein VP39"/>
    <property type="match status" value="1"/>
</dbReference>